<keyword evidence="1" id="KW-0175">Coiled coil</keyword>
<evidence type="ECO:0000256" key="1">
    <source>
        <dbReference type="SAM" id="Coils"/>
    </source>
</evidence>
<protein>
    <submittedName>
        <fullName evidence="3">Uncharacterized protein</fullName>
    </submittedName>
</protein>
<keyword evidence="4" id="KW-1185">Reference proteome</keyword>
<feature type="transmembrane region" description="Helical" evidence="2">
    <location>
        <begin position="12"/>
        <end position="29"/>
    </location>
</feature>
<evidence type="ECO:0000313" key="4">
    <source>
        <dbReference type="Proteomes" id="UP000001635"/>
    </source>
</evidence>
<reference evidence="4" key="1">
    <citation type="submission" date="2011-07" db="EMBL/GenBank/DDBJ databases">
        <title>The complete genome of Cyclobacterium marinum DSM 745.</title>
        <authorList>
            <person name="Lucas S."/>
            <person name="Han J."/>
            <person name="Lapidus A."/>
            <person name="Bruce D."/>
            <person name="Goodwin L."/>
            <person name="Pitluck S."/>
            <person name="Peters L."/>
            <person name="Kyrpides N."/>
            <person name="Mavromatis K."/>
            <person name="Ivanova N."/>
            <person name="Ovchinnikova G."/>
            <person name="Chertkov O."/>
            <person name="Detter J.C."/>
            <person name="Tapia R."/>
            <person name="Han C."/>
            <person name="Land M."/>
            <person name="Hauser L."/>
            <person name="Markowitz V."/>
            <person name="Cheng J.-F."/>
            <person name="Hugenholtz P."/>
            <person name="Woyke T."/>
            <person name="Wu D."/>
            <person name="Tindall B."/>
            <person name="Schuetze A."/>
            <person name="Brambilla E."/>
            <person name="Klenk H.-P."/>
            <person name="Eisen J.A."/>
        </authorList>
    </citation>
    <scope>NUCLEOTIDE SEQUENCE [LARGE SCALE GENOMIC DNA]</scope>
    <source>
        <strain evidence="4">ATCC 25205 / DSM 745 / LMG 13164 / NCIMB 1802</strain>
    </source>
</reference>
<gene>
    <name evidence="3" type="ordered locus">Cycma_4377</name>
</gene>
<dbReference type="EMBL" id="CP002955">
    <property type="protein sequence ID" value="AEL28079.1"/>
    <property type="molecule type" value="Genomic_DNA"/>
</dbReference>
<organism evidence="3 4">
    <name type="scientific">Cyclobacterium marinum (strain ATCC 25205 / DSM 745 / LMG 13164 / NCIMB 1802)</name>
    <name type="common">Flectobacillus marinus</name>
    <dbReference type="NCBI Taxonomy" id="880070"/>
    <lineage>
        <taxon>Bacteria</taxon>
        <taxon>Pseudomonadati</taxon>
        <taxon>Bacteroidota</taxon>
        <taxon>Cytophagia</taxon>
        <taxon>Cytophagales</taxon>
        <taxon>Cyclobacteriaceae</taxon>
        <taxon>Cyclobacterium</taxon>
    </lineage>
</organism>
<dbReference type="Proteomes" id="UP000001635">
    <property type="component" value="Chromosome"/>
</dbReference>
<dbReference type="HOGENOM" id="CLU_394681_0_0_10"/>
<sequence length="698" mass="81256">MIGQILGSARLIIQILLVVAVVVLVYMWNPMNLFGGKATLKPTANMVSEIREIGEMITAEYYGEVLTSIDEVQIDFQQGPEINLQAEATFDKIQEEIDNLRDFHKLEVDQRLEIGDPDNKLKRRARTKTLVNKVGKSNILEKLNYLGDWENTSRMLFFNEVLSFIYLKQNEKEDVITEPLRENRLRKTLEKWFMDDSNTQWSTEAFTIDYFSSKLSDLPRGEAKKKLAMIGRGTVKAGFDFNDLQSHMYFLNEEVGELHIFGLAPKILNADINPWFIPEKGIPGFDLLTYNGKVNFKDSKKVKIYAIQKLKTNARTAGIIEQAELNGGQTISRLVNLLTEVEVKKVIFHHDEIIDLTKEIQEDHYISYEEAALFERTLEEELQKIDSLNEAQEDRYNNRQLAENKLSTMVQMLKQLQTNEFEDQNLNYNHFATFWYQISEDGLIDEKEWLMINKKGRDMLKDRTAALWTGMDTLLLQSQWNVGLYQLLSDSIAIGEYQPKTINWSEWEKRDLSIPVKNIALNLTDSIVSFDQFHHNKEFRDSLLHLISLEKYKPKEWENWISEKETIVLFGEKDSVTSLANDSSRFWLIDKREPNHIMQVNIPLEKLTFSSLLDIQYNLEIGNHIVFKSSDNLLEDIKQSKSSQASGLTESQLNNLEKHLIKLYTQHKAYHNRDFLTKANQWLSEKMESKSAIFEKFK</sequence>
<keyword evidence="2" id="KW-1133">Transmembrane helix</keyword>
<feature type="coiled-coil region" evidence="1">
    <location>
        <begin position="371"/>
        <end position="419"/>
    </location>
</feature>
<dbReference type="AlphaFoldDB" id="G0IXT2"/>
<keyword evidence="2" id="KW-0472">Membrane</keyword>
<dbReference type="eggNOG" id="ENOG5033VHI">
    <property type="taxonomic scope" value="Bacteria"/>
</dbReference>
<evidence type="ECO:0000256" key="2">
    <source>
        <dbReference type="SAM" id="Phobius"/>
    </source>
</evidence>
<evidence type="ECO:0000313" key="3">
    <source>
        <dbReference type="EMBL" id="AEL28079.1"/>
    </source>
</evidence>
<dbReference type="RefSeq" id="WP_014022363.1">
    <property type="nucleotide sequence ID" value="NC_015914.1"/>
</dbReference>
<dbReference type="OrthoDB" id="834617at2"/>
<accession>G0IXT2</accession>
<keyword evidence="2" id="KW-0812">Transmembrane</keyword>
<name>G0IXT2_CYCMS</name>
<dbReference type="KEGG" id="cmr:Cycma_4377"/>
<proteinExistence type="predicted"/>
<dbReference type="STRING" id="880070.Cycma_4377"/>